<evidence type="ECO:0000256" key="1">
    <source>
        <dbReference type="ARBA" id="ARBA00038283"/>
    </source>
</evidence>
<dbReference type="Pfam" id="PF01051">
    <property type="entry name" value="Rep3_N"/>
    <property type="match status" value="1"/>
</dbReference>
<feature type="domain" description="Initiator Rep protein WH1" evidence="2">
    <location>
        <begin position="27"/>
        <end position="165"/>
    </location>
</feature>
<keyword evidence="4" id="KW-1185">Reference proteome</keyword>
<dbReference type="EMBL" id="QGGO01000016">
    <property type="protein sequence ID" value="PWK23843.1"/>
    <property type="molecule type" value="Genomic_DNA"/>
</dbReference>
<reference evidence="3 4" key="1">
    <citation type="submission" date="2018-05" db="EMBL/GenBank/DDBJ databases">
        <title>Genomic Encyclopedia of Archaeal and Bacterial Type Strains, Phase II (KMG-II): from individual species to whole genera.</title>
        <authorList>
            <person name="Goeker M."/>
        </authorList>
    </citation>
    <scope>NUCLEOTIDE SEQUENCE [LARGE SCALE GENOMIC DNA]</scope>
    <source>
        <strain evidence="3 4">DSM 22214</strain>
    </source>
</reference>
<proteinExistence type="inferred from homology"/>
<dbReference type="InterPro" id="IPR036390">
    <property type="entry name" value="WH_DNA-bd_sf"/>
</dbReference>
<sequence length="337" mass="39681">MANIILEAEKYLEHPYTPNRKDNYLPNKLVVSNTQFTRVEQRLFEYFVNQIDHGSIDVNHGMLVRIPLDKVKEFITPRQIVAVTRSMAQKVMTFFDLSKPNLEFKHIPMFSSISYNEDNNGHLEFKSNAQLSPYLANLGTQYTRYDFKTILQFKSIYSTLMYKLIRLHLGQNRTTFIYSIEELRKLLQVDKDKYNNLNDFKKRVLEPVKVELKQINGIPIHFDYENCGNKQRNVTHLQFTIFTAFELSQSEKQEFLEATTINPQLVNIRLEEILATKYNFRENHRNIILNDNEKLNKFATLHIEFENNLHPKVKNKTAYILACLDMVSKKSSLSAKK</sequence>
<dbReference type="Pfam" id="PF21205">
    <property type="entry name" value="Rep3_C"/>
    <property type="match status" value="1"/>
</dbReference>
<dbReference type="Proteomes" id="UP000245489">
    <property type="component" value="Unassembled WGS sequence"/>
</dbReference>
<comment type="caution">
    <text evidence="3">The sequence shown here is derived from an EMBL/GenBank/DDBJ whole genome shotgun (WGS) entry which is preliminary data.</text>
</comment>
<dbReference type="InterPro" id="IPR000525">
    <property type="entry name" value="Initiator_Rep_WH1"/>
</dbReference>
<dbReference type="InterPro" id="IPR036388">
    <property type="entry name" value="WH-like_DNA-bd_sf"/>
</dbReference>
<dbReference type="RefSeq" id="WP_109743761.1">
    <property type="nucleotide sequence ID" value="NZ_QGGO01000016.1"/>
</dbReference>
<dbReference type="OrthoDB" id="939999at2"/>
<dbReference type="GO" id="GO:0006270">
    <property type="term" value="P:DNA replication initiation"/>
    <property type="evidence" value="ECO:0007669"/>
    <property type="project" value="InterPro"/>
</dbReference>
<dbReference type="Gene3D" id="1.10.10.10">
    <property type="entry name" value="Winged helix-like DNA-binding domain superfamily/Winged helix DNA-binding domain"/>
    <property type="match status" value="2"/>
</dbReference>
<protein>
    <submittedName>
        <fullName evidence="3">Plasmid replication initiation protein</fullName>
    </submittedName>
</protein>
<accession>A0A316E562</accession>
<evidence type="ECO:0000313" key="4">
    <source>
        <dbReference type="Proteomes" id="UP000245489"/>
    </source>
</evidence>
<comment type="similarity">
    <text evidence="1">Belongs to the initiator RepB protein family.</text>
</comment>
<dbReference type="SUPFAM" id="SSF46785">
    <property type="entry name" value="Winged helix' DNA-binding domain"/>
    <property type="match status" value="2"/>
</dbReference>
<gene>
    <name evidence="3" type="ORF">LV89_03050</name>
</gene>
<name>A0A316E562_9BACT</name>
<organism evidence="3 4">
    <name type="scientific">Arcicella aurantiaca</name>
    <dbReference type="NCBI Taxonomy" id="591202"/>
    <lineage>
        <taxon>Bacteria</taxon>
        <taxon>Pseudomonadati</taxon>
        <taxon>Bacteroidota</taxon>
        <taxon>Cytophagia</taxon>
        <taxon>Cytophagales</taxon>
        <taxon>Flectobacillaceae</taxon>
        <taxon>Arcicella</taxon>
    </lineage>
</organism>
<evidence type="ECO:0000313" key="3">
    <source>
        <dbReference type="EMBL" id="PWK23843.1"/>
    </source>
</evidence>
<evidence type="ECO:0000259" key="2">
    <source>
        <dbReference type="Pfam" id="PF01051"/>
    </source>
</evidence>
<dbReference type="AlphaFoldDB" id="A0A316E562"/>
<dbReference type="GO" id="GO:0003887">
    <property type="term" value="F:DNA-directed DNA polymerase activity"/>
    <property type="evidence" value="ECO:0007669"/>
    <property type="project" value="InterPro"/>
</dbReference>